<keyword evidence="3" id="KW-1185">Reference proteome</keyword>
<protein>
    <submittedName>
        <fullName evidence="2">Uncharacterized protein</fullName>
    </submittedName>
</protein>
<evidence type="ECO:0000313" key="3">
    <source>
        <dbReference type="Proteomes" id="UP001286313"/>
    </source>
</evidence>
<evidence type="ECO:0000313" key="2">
    <source>
        <dbReference type="EMBL" id="KAK3863043.1"/>
    </source>
</evidence>
<feature type="signal peptide" evidence="1">
    <location>
        <begin position="1"/>
        <end position="17"/>
    </location>
</feature>
<feature type="chain" id="PRO_5042173712" evidence="1">
    <location>
        <begin position="18"/>
        <end position="357"/>
    </location>
</feature>
<sequence length="357" mass="38896">MKIIGLVVLLQVGTVLSLPFIGSSNSESSVDFITSCFSSGDYDELQNDVAAGLWSYEKGDVNSAKKTLKEYPAFEIVVTLNFSDGGLPDFHYSLSTEVLQGVSPGICISSATEVREGVISSMVNAVSSWIWESKNTSSSTAPAPLLKVLKVERYLNIGQELNELWNQWAEGSGSSSFILRTLKFMESIKNVVTASTTELVFHVIPPFPETVRKGGPILAATIEEMKNSPLRSEVRNAIVFTELVGRVIVPQLLLEATPALCQYSYADRMLPLNIRKKAIFGLQKLITHGLLPILGNHISGNNDFVTQVFAPVMKNDVVTDVTDFMMDTADSLGGIASSMFPFITPARLGVKILSVFM</sequence>
<keyword evidence="1" id="KW-0732">Signal</keyword>
<organism evidence="2 3">
    <name type="scientific">Petrolisthes cinctipes</name>
    <name type="common">Flat porcelain crab</name>
    <dbReference type="NCBI Taxonomy" id="88211"/>
    <lineage>
        <taxon>Eukaryota</taxon>
        <taxon>Metazoa</taxon>
        <taxon>Ecdysozoa</taxon>
        <taxon>Arthropoda</taxon>
        <taxon>Crustacea</taxon>
        <taxon>Multicrustacea</taxon>
        <taxon>Malacostraca</taxon>
        <taxon>Eumalacostraca</taxon>
        <taxon>Eucarida</taxon>
        <taxon>Decapoda</taxon>
        <taxon>Pleocyemata</taxon>
        <taxon>Anomura</taxon>
        <taxon>Galatheoidea</taxon>
        <taxon>Porcellanidae</taxon>
        <taxon>Petrolisthes</taxon>
    </lineage>
</organism>
<name>A0AAE1EXS9_PETCI</name>
<dbReference type="AlphaFoldDB" id="A0AAE1EXS9"/>
<accession>A0AAE1EXS9</accession>
<dbReference type="EMBL" id="JAWQEG010004093">
    <property type="protein sequence ID" value="KAK3863043.1"/>
    <property type="molecule type" value="Genomic_DNA"/>
</dbReference>
<dbReference type="Proteomes" id="UP001286313">
    <property type="component" value="Unassembled WGS sequence"/>
</dbReference>
<gene>
    <name evidence="2" type="ORF">Pcinc_031146</name>
</gene>
<comment type="caution">
    <text evidence="2">The sequence shown here is derived from an EMBL/GenBank/DDBJ whole genome shotgun (WGS) entry which is preliminary data.</text>
</comment>
<reference evidence="2" key="1">
    <citation type="submission" date="2023-10" db="EMBL/GenBank/DDBJ databases">
        <title>Genome assemblies of two species of porcelain crab, Petrolisthes cinctipes and Petrolisthes manimaculis (Anomura: Porcellanidae).</title>
        <authorList>
            <person name="Angst P."/>
        </authorList>
    </citation>
    <scope>NUCLEOTIDE SEQUENCE</scope>
    <source>
        <strain evidence="2">PB745_01</strain>
        <tissue evidence="2">Gill</tissue>
    </source>
</reference>
<proteinExistence type="predicted"/>
<evidence type="ECO:0000256" key="1">
    <source>
        <dbReference type="SAM" id="SignalP"/>
    </source>
</evidence>